<keyword evidence="3" id="KW-1185">Reference proteome</keyword>
<dbReference type="EMBL" id="JBBUKT010000009">
    <property type="protein sequence ID" value="MEK7952841.1"/>
    <property type="molecule type" value="Genomic_DNA"/>
</dbReference>
<evidence type="ECO:0000313" key="3">
    <source>
        <dbReference type="Proteomes" id="UP001371305"/>
    </source>
</evidence>
<protein>
    <recommendedName>
        <fullName evidence="4">DUF4139 domain-containing protein</fullName>
    </recommendedName>
</protein>
<proteinExistence type="predicted"/>
<accession>A0ABU9AYL1</accession>
<sequence>MKLVPSIALLFACALHAAEELPVVPRIESVGLFKNGVAVVRASFEAKQAGSYRWEDLPRSIHGSFWVESDGVVSVRATTRMVAEPAAGPTGQLQRDLAGQTLTVRLKKGSEGGESPVISGKVWTLPEQPAKKTWDSAFSSPPNPWLSVTQGARMELPVSTGNFLVLEGERGRQFVDLGSIASFSVDGEETPATRKVEKPVMVFEVAEPPKDGGRVRISYLARGLAWAPSYRLDLKEGGKLAIRRSAVVRNELIVLQDTEVQLISGFPNIEFAHVDSALWGGATLAAFFQQLGQPAGSGVGAASQQLVMYNSMAPTAAATLPDFQEKGAGDDLYYESVGKRSLEPGDSLSLELPAAETKCERVVEWVVTDPRDGRGHYLSRSEKEGNEPWDALKFTNPFDFPLTTTPVVITEAGRFRGQSLSQWVNPGQSTCLRVTKALSLQTRSTEMEEEGQREVVWVGGNDYRRTKVKGTLELHNFRNKEVTLDIRAGFSGEMLESEGKPVTRLRTEGVTSVNPQRELAWTIKLAAGEEKTVTYRYSVWWISRRKKNGLRL</sequence>
<evidence type="ECO:0008006" key="4">
    <source>
        <dbReference type="Google" id="ProtNLM"/>
    </source>
</evidence>
<organism evidence="2 3">
    <name type="scientific">Luteolibacter soli</name>
    <dbReference type="NCBI Taxonomy" id="3135280"/>
    <lineage>
        <taxon>Bacteria</taxon>
        <taxon>Pseudomonadati</taxon>
        <taxon>Verrucomicrobiota</taxon>
        <taxon>Verrucomicrobiia</taxon>
        <taxon>Verrucomicrobiales</taxon>
        <taxon>Verrucomicrobiaceae</taxon>
        <taxon>Luteolibacter</taxon>
    </lineage>
</organism>
<reference evidence="2 3" key="1">
    <citation type="submission" date="2024-04" db="EMBL/GenBank/DDBJ databases">
        <title>Luteolibacter sp. isolated from soil.</title>
        <authorList>
            <person name="An J."/>
        </authorList>
    </citation>
    <scope>NUCLEOTIDE SEQUENCE [LARGE SCALE GENOMIC DNA]</scope>
    <source>
        <strain evidence="2 3">Y139</strain>
    </source>
</reference>
<name>A0ABU9AYL1_9BACT</name>
<gene>
    <name evidence="2" type="ORF">WKV53_20170</name>
</gene>
<dbReference type="RefSeq" id="WP_341406600.1">
    <property type="nucleotide sequence ID" value="NZ_JBBUKT010000009.1"/>
</dbReference>
<evidence type="ECO:0000313" key="2">
    <source>
        <dbReference type="EMBL" id="MEK7952841.1"/>
    </source>
</evidence>
<dbReference type="Proteomes" id="UP001371305">
    <property type="component" value="Unassembled WGS sequence"/>
</dbReference>
<feature type="signal peptide" evidence="1">
    <location>
        <begin position="1"/>
        <end position="17"/>
    </location>
</feature>
<keyword evidence="1" id="KW-0732">Signal</keyword>
<comment type="caution">
    <text evidence="2">The sequence shown here is derived from an EMBL/GenBank/DDBJ whole genome shotgun (WGS) entry which is preliminary data.</text>
</comment>
<feature type="chain" id="PRO_5047024690" description="DUF4139 domain-containing protein" evidence="1">
    <location>
        <begin position="18"/>
        <end position="552"/>
    </location>
</feature>
<evidence type="ECO:0000256" key="1">
    <source>
        <dbReference type="SAM" id="SignalP"/>
    </source>
</evidence>